<organism evidence="10">
    <name type="scientific">Alexandrium catenella</name>
    <name type="common">Red tide dinoflagellate</name>
    <name type="synonym">Gonyaulax catenella</name>
    <dbReference type="NCBI Taxonomy" id="2925"/>
    <lineage>
        <taxon>Eukaryota</taxon>
        <taxon>Sar</taxon>
        <taxon>Alveolata</taxon>
        <taxon>Dinophyceae</taxon>
        <taxon>Gonyaulacales</taxon>
        <taxon>Pyrocystaceae</taxon>
        <taxon>Alexandrium</taxon>
    </lineage>
</organism>
<dbReference type="Gene3D" id="1.50.40.10">
    <property type="entry name" value="Mitochondrial carrier domain"/>
    <property type="match status" value="1"/>
</dbReference>
<dbReference type="AlphaFoldDB" id="A0A7S1RCI6"/>
<evidence type="ECO:0000256" key="4">
    <source>
        <dbReference type="ARBA" id="ARBA00022692"/>
    </source>
</evidence>
<feature type="repeat" description="Solcar" evidence="8">
    <location>
        <begin position="28"/>
        <end position="109"/>
    </location>
</feature>
<protein>
    <recommendedName>
        <fullName evidence="11">Mitochondrial carrier protein</fullName>
    </recommendedName>
</protein>
<sequence length="116" mass="12493">MVQMPLFEYLKHLHPWNGDASISRQGVVGMTCGGVAGAVAGAVTTPLDVAKTQIMLSSHRWEPSVSSALARVYAQGGFRSLFSGVLPRTAYVGSSCMLSFGAFEWTRSLLWARSRA</sequence>
<keyword evidence="5" id="KW-0677">Repeat</keyword>
<evidence type="ECO:0000256" key="1">
    <source>
        <dbReference type="ARBA" id="ARBA00004141"/>
    </source>
</evidence>
<keyword evidence="3 9" id="KW-0813">Transport</keyword>
<evidence type="ECO:0000313" key="10">
    <source>
        <dbReference type="EMBL" id="CAD9162314.1"/>
    </source>
</evidence>
<evidence type="ECO:0000256" key="5">
    <source>
        <dbReference type="ARBA" id="ARBA00022737"/>
    </source>
</evidence>
<comment type="similarity">
    <text evidence="2 9">Belongs to the mitochondrial carrier (TC 2.A.29) family.</text>
</comment>
<evidence type="ECO:0000256" key="7">
    <source>
        <dbReference type="ARBA" id="ARBA00023136"/>
    </source>
</evidence>
<evidence type="ECO:0000256" key="6">
    <source>
        <dbReference type="ARBA" id="ARBA00022989"/>
    </source>
</evidence>
<proteinExistence type="inferred from homology"/>
<evidence type="ECO:0000256" key="2">
    <source>
        <dbReference type="ARBA" id="ARBA00006375"/>
    </source>
</evidence>
<dbReference type="PROSITE" id="PS50920">
    <property type="entry name" value="SOLCAR"/>
    <property type="match status" value="1"/>
</dbReference>
<evidence type="ECO:0000256" key="8">
    <source>
        <dbReference type="PROSITE-ProRule" id="PRU00282"/>
    </source>
</evidence>
<dbReference type="Pfam" id="PF00153">
    <property type="entry name" value="Mito_carr"/>
    <property type="match status" value="1"/>
</dbReference>
<dbReference type="PANTHER" id="PTHR45667">
    <property type="entry name" value="S-ADENOSYLMETHIONINE MITOCHONDRIAL CARRIER PROTEIN"/>
    <property type="match status" value="1"/>
</dbReference>
<dbReference type="EMBL" id="HBGE01065202">
    <property type="protein sequence ID" value="CAD9162314.1"/>
    <property type="molecule type" value="Transcribed_RNA"/>
</dbReference>
<evidence type="ECO:0000256" key="9">
    <source>
        <dbReference type="RuleBase" id="RU000488"/>
    </source>
</evidence>
<evidence type="ECO:0008006" key="11">
    <source>
        <dbReference type="Google" id="ProtNLM"/>
    </source>
</evidence>
<accession>A0A7S1RCI6</accession>
<dbReference type="InterPro" id="IPR018108">
    <property type="entry name" value="MCP_transmembrane"/>
</dbReference>
<name>A0A7S1RCI6_ALECA</name>
<keyword evidence="4 8" id="KW-0812">Transmembrane</keyword>
<reference evidence="10" key="1">
    <citation type="submission" date="2021-01" db="EMBL/GenBank/DDBJ databases">
        <authorList>
            <person name="Corre E."/>
            <person name="Pelletier E."/>
            <person name="Niang G."/>
            <person name="Scheremetjew M."/>
            <person name="Finn R."/>
            <person name="Kale V."/>
            <person name="Holt S."/>
            <person name="Cochrane G."/>
            <person name="Meng A."/>
            <person name="Brown T."/>
            <person name="Cohen L."/>
        </authorList>
    </citation>
    <scope>NUCLEOTIDE SEQUENCE</scope>
    <source>
        <strain evidence="10">OF101</strain>
    </source>
</reference>
<comment type="subcellular location">
    <subcellularLocation>
        <location evidence="1">Membrane</location>
        <topology evidence="1">Multi-pass membrane protein</topology>
    </subcellularLocation>
</comment>
<evidence type="ECO:0000256" key="3">
    <source>
        <dbReference type="ARBA" id="ARBA00022448"/>
    </source>
</evidence>
<dbReference type="SUPFAM" id="SSF103506">
    <property type="entry name" value="Mitochondrial carrier"/>
    <property type="match status" value="1"/>
</dbReference>
<keyword evidence="6" id="KW-1133">Transmembrane helix</keyword>
<keyword evidence="7 8" id="KW-0472">Membrane</keyword>
<dbReference type="GO" id="GO:0016020">
    <property type="term" value="C:membrane"/>
    <property type="evidence" value="ECO:0007669"/>
    <property type="project" value="UniProtKB-SubCell"/>
</dbReference>
<gene>
    <name evidence="10" type="ORF">ACAT0790_LOCUS39079</name>
</gene>
<dbReference type="InterPro" id="IPR023395">
    <property type="entry name" value="MCP_dom_sf"/>
</dbReference>